<evidence type="ECO:0000313" key="2">
    <source>
        <dbReference type="Proteomes" id="UP000288805"/>
    </source>
</evidence>
<proteinExistence type="predicted"/>
<reference evidence="1 2" key="1">
    <citation type="journal article" date="2018" name="PLoS Genet.">
        <title>Population sequencing reveals clonal diversity and ancestral inbreeding in the grapevine cultivar Chardonnay.</title>
        <authorList>
            <person name="Roach M.J."/>
            <person name="Johnson D.L."/>
            <person name="Bohlmann J."/>
            <person name="van Vuuren H.J."/>
            <person name="Jones S.J."/>
            <person name="Pretorius I.S."/>
            <person name="Schmidt S.A."/>
            <person name="Borneman A.R."/>
        </authorList>
    </citation>
    <scope>NUCLEOTIDE SEQUENCE [LARGE SCALE GENOMIC DNA]</scope>
    <source>
        <strain evidence="2">cv. Chardonnay</strain>
        <tissue evidence="1">Leaf</tissue>
    </source>
</reference>
<evidence type="ECO:0000313" key="1">
    <source>
        <dbReference type="EMBL" id="RVX13581.1"/>
    </source>
</evidence>
<name>A0A438JXA3_VITVI</name>
<accession>A0A438JXA3</accession>
<dbReference type="AlphaFoldDB" id="A0A438JXA3"/>
<gene>
    <name evidence="1" type="ORF">CK203_010293</name>
</gene>
<dbReference type="EMBL" id="QGNW01000023">
    <property type="protein sequence ID" value="RVX13581.1"/>
    <property type="molecule type" value="Genomic_DNA"/>
</dbReference>
<protein>
    <submittedName>
        <fullName evidence="1">Uncharacterized protein</fullName>
    </submittedName>
</protein>
<comment type="caution">
    <text evidence="1">The sequence shown here is derived from an EMBL/GenBank/DDBJ whole genome shotgun (WGS) entry which is preliminary data.</text>
</comment>
<organism evidence="1 2">
    <name type="scientific">Vitis vinifera</name>
    <name type="common">Grape</name>
    <dbReference type="NCBI Taxonomy" id="29760"/>
    <lineage>
        <taxon>Eukaryota</taxon>
        <taxon>Viridiplantae</taxon>
        <taxon>Streptophyta</taxon>
        <taxon>Embryophyta</taxon>
        <taxon>Tracheophyta</taxon>
        <taxon>Spermatophyta</taxon>
        <taxon>Magnoliopsida</taxon>
        <taxon>eudicotyledons</taxon>
        <taxon>Gunneridae</taxon>
        <taxon>Pentapetalae</taxon>
        <taxon>rosids</taxon>
        <taxon>Vitales</taxon>
        <taxon>Vitaceae</taxon>
        <taxon>Viteae</taxon>
        <taxon>Vitis</taxon>
    </lineage>
</organism>
<sequence length="79" mass="9069">MLNTVITPLKELSSTWEGPERRGKNNPRSRIQTMTEETCLILILRRLKSTNLLSSFCFPLIEANHSEFHQGWSTYGTGM</sequence>
<dbReference type="Proteomes" id="UP000288805">
    <property type="component" value="Unassembled WGS sequence"/>
</dbReference>